<gene>
    <name evidence="3" type="ORF">B0T25DRAFT_326775</name>
</gene>
<keyword evidence="1" id="KW-0472">Membrane</keyword>
<feature type="signal peptide" evidence="2">
    <location>
        <begin position="1"/>
        <end position="19"/>
    </location>
</feature>
<evidence type="ECO:0000256" key="2">
    <source>
        <dbReference type="SAM" id="SignalP"/>
    </source>
</evidence>
<feature type="transmembrane region" description="Helical" evidence="1">
    <location>
        <begin position="195"/>
        <end position="213"/>
    </location>
</feature>
<dbReference type="InterPro" id="IPR019433">
    <property type="entry name" value="GPI_ManTrfase_II_coact_Pga1"/>
</dbReference>
<evidence type="ECO:0000313" key="3">
    <source>
        <dbReference type="EMBL" id="KAK3344410.1"/>
    </source>
</evidence>
<dbReference type="PANTHER" id="PTHR28022">
    <property type="entry name" value="GPI MANNOSYLTRANSFERASE 2 SUBUNIT PGA1"/>
    <property type="match status" value="1"/>
</dbReference>
<keyword evidence="4" id="KW-1185">Reference proteome</keyword>
<comment type="caution">
    <text evidence="3">The sequence shown here is derived from an EMBL/GenBank/DDBJ whole genome shotgun (WGS) entry which is preliminary data.</text>
</comment>
<accession>A0AAJ0H9V7</accession>
<evidence type="ECO:0000313" key="4">
    <source>
        <dbReference type="Proteomes" id="UP001275084"/>
    </source>
</evidence>
<dbReference type="GO" id="GO:0006506">
    <property type="term" value="P:GPI anchor biosynthetic process"/>
    <property type="evidence" value="ECO:0007669"/>
    <property type="project" value="TreeGrafter"/>
</dbReference>
<feature type="chain" id="PRO_5042546967" evidence="2">
    <location>
        <begin position="20"/>
        <end position="242"/>
    </location>
</feature>
<dbReference type="GO" id="GO:0000030">
    <property type="term" value="F:mannosyltransferase activity"/>
    <property type="evidence" value="ECO:0007669"/>
    <property type="project" value="TreeGrafter"/>
</dbReference>
<dbReference type="Pfam" id="PF10333">
    <property type="entry name" value="Pga1"/>
    <property type="match status" value="1"/>
</dbReference>
<dbReference type="AlphaFoldDB" id="A0AAJ0H9V7"/>
<name>A0AAJ0H9V7_9PEZI</name>
<evidence type="ECO:0000256" key="1">
    <source>
        <dbReference type="SAM" id="Phobius"/>
    </source>
</evidence>
<reference evidence="3" key="1">
    <citation type="journal article" date="2023" name="Mol. Phylogenet. Evol.">
        <title>Genome-scale phylogeny and comparative genomics of the fungal order Sordariales.</title>
        <authorList>
            <person name="Hensen N."/>
            <person name="Bonometti L."/>
            <person name="Westerberg I."/>
            <person name="Brannstrom I.O."/>
            <person name="Guillou S."/>
            <person name="Cros-Aarteil S."/>
            <person name="Calhoun S."/>
            <person name="Haridas S."/>
            <person name="Kuo A."/>
            <person name="Mondo S."/>
            <person name="Pangilinan J."/>
            <person name="Riley R."/>
            <person name="LaButti K."/>
            <person name="Andreopoulos B."/>
            <person name="Lipzen A."/>
            <person name="Chen C."/>
            <person name="Yan M."/>
            <person name="Daum C."/>
            <person name="Ng V."/>
            <person name="Clum A."/>
            <person name="Steindorff A."/>
            <person name="Ohm R.A."/>
            <person name="Martin F."/>
            <person name="Silar P."/>
            <person name="Natvig D.O."/>
            <person name="Lalanne C."/>
            <person name="Gautier V."/>
            <person name="Ament-Velasquez S.L."/>
            <person name="Kruys A."/>
            <person name="Hutchinson M.I."/>
            <person name="Powell A.J."/>
            <person name="Barry K."/>
            <person name="Miller A.N."/>
            <person name="Grigoriev I.V."/>
            <person name="Debuchy R."/>
            <person name="Gladieux P."/>
            <person name="Hiltunen Thoren M."/>
            <person name="Johannesson H."/>
        </authorList>
    </citation>
    <scope>NUCLEOTIDE SEQUENCE</scope>
    <source>
        <strain evidence="3">CBS 955.72</strain>
    </source>
</reference>
<dbReference type="GO" id="GO:0031501">
    <property type="term" value="C:mannosyltransferase complex"/>
    <property type="evidence" value="ECO:0007669"/>
    <property type="project" value="TreeGrafter"/>
</dbReference>
<proteinExistence type="predicted"/>
<dbReference type="GO" id="GO:0005789">
    <property type="term" value="C:endoplasmic reticulum membrane"/>
    <property type="evidence" value="ECO:0007669"/>
    <property type="project" value="TreeGrafter"/>
</dbReference>
<reference evidence="3" key="2">
    <citation type="submission" date="2023-06" db="EMBL/GenBank/DDBJ databases">
        <authorList>
            <consortium name="Lawrence Berkeley National Laboratory"/>
            <person name="Haridas S."/>
            <person name="Hensen N."/>
            <person name="Bonometti L."/>
            <person name="Westerberg I."/>
            <person name="Brannstrom I.O."/>
            <person name="Guillou S."/>
            <person name="Cros-Aarteil S."/>
            <person name="Calhoun S."/>
            <person name="Kuo A."/>
            <person name="Mondo S."/>
            <person name="Pangilinan J."/>
            <person name="Riley R."/>
            <person name="Labutti K."/>
            <person name="Andreopoulos B."/>
            <person name="Lipzen A."/>
            <person name="Chen C."/>
            <person name="Yanf M."/>
            <person name="Daum C."/>
            <person name="Ng V."/>
            <person name="Clum A."/>
            <person name="Steindorff A."/>
            <person name="Ohm R."/>
            <person name="Martin F."/>
            <person name="Silar P."/>
            <person name="Natvig D."/>
            <person name="Lalanne C."/>
            <person name="Gautier V."/>
            <person name="Ament-Velasquez S.L."/>
            <person name="Kruys A."/>
            <person name="Hutchinson M.I."/>
            <person name="Powell A.J."/>
            <person name="Barry K."/>
            <person name="Miller A.N."/>
            <person name="Grigoriev I.V."/>
            <person name="Debuchy R."/>
            <person name="Gladieux P."/>
            <person name="Thoren M.H."/>
            <person name="Johannesson H."/>
        </authorList>
    </citation>
    <scope>NUCLEOTIDE SEQUENCE</scope>
    <source>
        <strain evidence="3">CBS 955.72</strain>
    </source>
</reference>
<dbReference type="Proteomes" id="UP001275084">
    <property type="component" value="Unassembled WGS sequence"/>
</dbReference>
<protein>
    <submittedName>
        <fullName evidence="3">Uncharacterized protein</fullName>
    </submittedName>
</protein>
<organism evidence="3 4">
    <name type="scientific">Lasiosphaeria hispida</name>
    <dbReference type="NCBI Taxonomy" id="260671"/>
    <lineage>
        <taxon>Eukaryota</taxon>
        <taxon>Fungi</taxon>
        <taxon>Dikarya</taxon>
        <taxon>Ascomycota</taxon>
        <taxon>Pezizomycotina</taxon>
        <taxon>Sordariomycetes</taxon>
        <taxon>Sordariomycetidae</taxon>
        <taxon>Sordariales</taxon>
        <taxon>Lasiosphaeriaceae</taxon>
        <taxon>Lasiosphaeria</taxon>
    </lineage>
</organism>
<keyword evidence="1" id="KW-1133">Transmembrane helix</keyword>
<keyword evidence="2" id="KW-0732">Signal</keyword>
<dbReference type="EMBL" id="JAUIQD010000007">
    <property type="protein sequence ID" value="KAK3344410.1"/>
    <property type="molecule type" value="Genomic_DNA"/>
</dbReference>
<dbReference type="PANTHER" id="PTHR28022:SF1">
    <property type="entry name" value="GPI MANNOSYLTRANSFERASE 2 SUBUNIT PGA1"/>
    <property type="match status" value="1"/>
</dbReference>
<sequence length="242" mass="26773">MRSRLLALPLLCWAQVALANVEKAIFLGPAPIPIPSANPSLDALHLDDLNPTAPSRIVQLESQFPTDAQLLGTPTWLLLKDLEEGRRYEVRICWAATQPTSFTLRTHELDAVFETPELITSLWAYSTPRAEKADKLPSKPDSKTAKDEQSSTLFLEILAAADYFTTNATLMRHPPLVNAELILDPFLFNIIPRSLLPTIGLIAVVAVVSYILARWITSQLKGIVAASVSGDTQHRKKTKKKE</sequence>
<keyword evidence="1" id="KW-0812">Transmembrane</keyword>